<protein>
    <submittedName>
        <fullName evidence="2">Uncharacterized protein</fullName>
    </submittedName>
</protein>
<gene>
    <name evidence="2" type="ORF">EX30DRAFT_307033</name>
</gene>
<feature type="region of interest" description="Disordered" evidence="1">
    <location>
        <begin position="470"/>
        <end position="496"/>
    </location>
</feature>
<dbReference type="Proteomes" id="UP000298138">
    <property type="component" value="Unassembled WGS sequence"/>
</dbReference>
<dbReference type="InParanoid" id="A0A4S2MWE1"/>
<reference evidence="2 3" key="1">
    <citation type="submission" date="2019-04" db="EMBL/GenBank/DDBJ databases">
        <title>Comparative genomics and transcriptomics to analyze fruiting body development in filamentous ascomycetes.</title>
        <authorList>
            <consortium name="DOE Joint Genome Institute"/>
            <person name="Lutkenhaus R."/>
            <person name="Traeger S."/>
            <person name="Breuer J."/>
            <person name="Kuo A."/>
            <person name="Lipzen A."/>
            <person name="Pangilinan J."/>
            <person name="Dilworth D."/>
            <person name="Sandor L."/>
            <person name="Poggeler S."/>
            <person name="Barry K."/>
            <person name="Grigoriev I.V."/>
            <person name="Nowrousian M."/>
        </authorList>
    </citation>
    <scope>NUCLEOTIDE SEQUENCE [LARGE SCALE GENOMIC DNA]</scope>
    <source>
        <strain evidence="2 3">CBS 389.68</strain>
    </source>
</reference>
<feature type="region of interest" description="Disordered" evidence="1">
    <location>
        <begin position="113"/>
        <end position="132"/>
    </location>
</feature>
<dbReference type="EMBL" id="ML220122">
    <property type="protein sequence ID" value="TGZ80940.1"/>
    <property type="molecule type" value="Genomic_DNA"/>
</dbReference>
<accession>A0A4S2MWE1</accession>
<feature type="compositionally biased region" description="Polar residues" evidence="1">
    <location>
        <begin position="120"/>
        <end position="132"/>
    </location>
</feature>
<sequence>MTSTFSNKRSSSSSAASSSKLHPPSSSKSDPSSTFHSHRRHHSAFTTLNSSTDNLCTGVRRGFCFTAGSGPSASVKAVMKNPMPLMDQHEFDTLPPAIRRKYFSSLERLRYATQQQQQQPSITIKSPPSHLRSFSTVTKIRGTSRDNGSFRCNSPLRQRQLKLRKQNKGDTYVLTQTDAQWFLDLPETIKRKHFSPEERQSIARKCESIIVDAADEKLYMMNFRSRNDSTDSTATELSQVAPLHRKSVDSDIVQATNEVRNSFRWMENDGELDLRLLQFRDPFRQQPTRTPSKRHTLSLASRTVRVADTTPPPTGTRNRSTMLARRASTIQRSSPKVSHVAKASIDGEALYYQDPQARLQLRVYLASPQKFDEAVEFGFPSQTEPHKFYKQRPLEPTIRKVSVESIDFDEKPNLEASLGCTFAELEKQDVDVSARMARGAKAVLDRYPHASTGNREMTLRMTLTRKDLREDDLTPPNTTESVLSQAELPPEKTGLPVDWDAIDREAESGIRRLWRRVKGH</sequence>
<evidence type="ECO:0000256" key="1">
    <source>
        <dbReference type="SAM" id="MobiDB-lite"/>
    </source>
</evidence>
<feature type="compositionally biased region" description="Low complexity" evidence="1">
    <location>
        <begin position="1"/>
        <end position="35"/>
    </location>
</feature>
<feature type="region of interest" description="Disordered" evidence="1">
    <location>
        <begin position="1"/>
        <end position="41"/>
    </location>
</feature>
<dbReference type="AlphaFoldDB" id="A0A4S2MWE1"/>
<proteinExistence type="predicted"/>
<evidence type="ECO:0000313" key="2">
    <source>
        <dbReference type="EMBL" id="TGZ80940.1"/>
    </source>
</evidence>
<dbReference type="OrthoDB" id="5380370at2759"/>
<evidence type="ECO:0000313" key="3">
    <source>
        <dbReference type="Proteomes" id="UP000298138"/>
    </source>
</evidence>
<keyword evidence="3" id="KW-1185">Reference proteome</keyword>
<name>A0A4S2MWE1_9PEZI</name>
<feature type="compositionally biased region" description="Polar residues" evidence="1">
    <location>
        <begin position="475"/>
        <end position="484"/>
    </location>
</feature>
<organism evidence="2 3">
    <name type="scientific">Ascodesmis nigricans</name>
    <dbReference type="NCBI Taxonomy" id="341454"/>
    <lineage>
        <taxon>Eukaryota</taxon>
        <taxon>Fungi</taxon>
        <taxon>Dikarya</taxon>
        <taxon>Ascomycota</taxon>
        <taxon>Pezizomycotina</taxon>
        <taxon>Pezizomycetes</taxon>
        <taxon>Pezizales</taxon>
        <taxon>Ascodesmidaceae</taxon>
        <taxon>Ascodesmis</taxon>
    </lineage>
</organism>